<dbReference type="EMBL" id="MHPJ01000026">
    <property type="protein sequence ID" value="OGZ78186.1"/>
    <property type="molecule type" value="Genomic_DNA"/>
</dbReference>
<dbReference type="SFLD" id="SFLDG01129">
    <property type="entry name" value="C1.5:_HAD__Beta-PGM__Phosphata"/>
    <property type="match status" value="1"/>
</dbReference>
<evidence type="ECO:0000313" key="2">
    <source>
        <dbReference type="Proteomes" id="UP000178650"/>
    </source>
</evidence>
<dbReference type="InterPro" id="IPR006439">
    <property type="entry name" value="HAD-SF_hydro_IA"/>
</dbReference>
<protein>
    <recommendedName>
        <fullName evidence="3">FCP1 homology domain-containing protein</fullName>
    </recommendedName>
</protein>
<dbReference type="Gene3D" id="3.40.50.1000">
    <property type="entry name" value="HAD superfamily/HAD-like"/>
    <property type="match status" value="1"/>
</dbReference>
<dbReference type="AlphaFoldDB" id="A0A1G2ITM1"/>
<name>A0A1G2ITM1_9BACT</name>
<gene>
    <name evidence="1" type="ORF">A2358_02445</name>
</gene>
<dbReference type="Pfam" id="PF13419">
    <property type="entry name" value="HAD_2"/>
    <property type="match status" value="1"/>
</dbReference>
<dbReference type="InterPro" id="IPR041492">
    <property type="entry name" value="HAD_2"/>
</dbReference>
<accession>A0A1G2ITM1</accession>
<proteinExistence type="predicted"/>
<sequence length="200" mass="23364">MKNEIKAIIFDFDGPIVTRNREIYEKHKIKHSLEDGSLEKLLDEYNHGANLAEYETIFEFYEKTKPSINLAAEELNDILLEVKSTVRVRPEMIDYIGELKKKYKTAILSNYNSELENLIKNVFKIYHLFDIVVNSYNLKISKPNPKIYQHALKKLNVKADEAVFTDDKERNTKSAEALGIKSIVFQDFNQFKKDLTKILE</sequence>
<dbReference type="NCBIfam" id="TIGR01509">
    <property type="entry name" value="HAD-SF-IA-v3"/>
    <property type="match status" value="1"/>
</dbReference>
<dbReference type="PANTHER" id="PTHR43611">
    <property type="entry name" value="ALPHA-D-GLUCOSE 1-PHOSPHATE PHOSPHATASE"/>
    <property type="match status" value="1"/>
</dbReference>
<evidence type="ECO:0000313" key="1">
    <source>
        <dbReference type="EMBL" id="OGZ78186.1"/>
    </source>
</evidence>
<dbReference type="SUPFAM" id="SSF56784">
    <property type="entry name" value="HAD-like"/>
    <property type="match status" value="1"/>
</dbReference>
<dbReference type="SFLD" id="SFLDS00003">
    <property type="entry name" value="Haloacid_Dehalogenase"/>
    <property type="match status" value="1"/>
</dbReference>
<dbReference type="PANTHER" id="PTHR43611:SF3">
    <property type="entry name" value="FLAVIN MONONUCLEOTIDE HYDROLASE 1, CHLOROPLATIC"/>
    <property type="match status" value="1"/>
</dbReference>
<reference evidence="1 2" key="1">
    <citation type="journal article" date="2016" name="Nat. Commun.">
        <title>Thousands of microbial genomes shed light on interconnected biogeochemical processes in an aquifer system.</title>
        <authorList>
            <person name="Anantharaman K."/>
            <person name="Brown C.T."/>
            <person name="Hug L.A."/>
            <person name="Sharon I."/>
            <person name="Castelle C.J."/>
            <person name="Probst A.J."/>
            <person name="Thomas B.C."/>
            <person name="Singh A."/>
            <person name="Wilkins M.J."/>
            <person name="Karaoz U."/>
            <person name="Brodie E.L."/>
            <person name="Williams K.H."/>
            <person name="Hubbard S.S."/>
            <person name="Banfield J.F."/>
        </authorList>
    </citation>
    <scope>NUCLEOTIDE SEQUENCE [LARGE SCALE GENOMIC DNA]</scope>
</reference>
<dbReference type="CDD" id="cd02603">
    <property type="entry name" value="HAD_sEH-N_like"/>
    <property type="match status" value="1"/>
</dbReference>
<comment type="caution">
    <text evidence="1">The sequence shown here is derived from an EMBL/GenBank/DDBJ whole genome shotgun (WGS) entry which is preliminary data.</text>
</comment>
<dbReference type="STRING" id="1802223.A2358_02445"/>
<dbReference type="InterPro" id="IPR036412">
    <property type="entry name" value="HAD-like_sf"/>
</dbReference>
<evidence type="ECO:0008006" key="3">
    <source>
        <dbReference type="Google" id="ProtNLM"/>
    </source>
</evidence>
<dbReference type="InterPro" id="IPR023214">
    <property type="entry name" value="HAD_sf"/>
</dbReference>
<dbReference type="Proteomes" id="UP000178650">
    <property type="component" value="Unassembled WGS sequence"/>
</dbReference>
<organism evidence="1 2">
    <name type="scientific">Candidatus Staskawiczbacteria bacterium RIFOXYB1_FULL_37_44</name>
    <dbReference type="NCBI Taxonomy" id="1802223"/>
    <lineage>
        <taxon>Bacteria</taxon>
        <taxon>Candidatus Staskawicziibacteriota</taxon>
    </lineage>
</organism>
<dbReference type="NCBIfam" id="TIGR01549">
    <property type="entry name" value="HAD-SF-IA-v1"/>
    <property type="match status" value="1"/>
</dbReference>